<dbReference type="EMBL" id="JABBWG010000041">
    <property type="protein sequence ID" value="KAG1807874.1"/>
    <property type="molecule type" value="Genomic_DNA"/>
</dbReference>
<dbReference type="AlphaFoldDB" id="A0A9P7E0G8"/>
<comment type="caution">
    <text evidence="2">The sequence shown here is derived from an EMBL/GenBank/DDBJ whole genome shotgun (WGS) entry which is preliminary data.</text>
</comment>
<proteinExistence type="predicted"/>
<feature type="transmembrane region" description="Helical" evidence="1">
    <location>
        <begin position="84"/>
        <end position="103"/>
    </location>
</feature>
<accession>A0A9P7E0G8</accession>
<organism evidence="2 3">
    <name type="scientific">Suillus subaureus</name>
    <dbReference type="NCBI Taxonomy" id="48587"/>
    <lineage>
        <taxon>Eukaryota</taxon>
        <taxon>Fungi</taxon>
        <taxon>Dikarya</taxon>
        <taxon>Basidiomycota</taxon>
        <taxon>Agaricomycotina</taxon>
        <taxon>Agaricomycetes</taxon>
        <taxon>Agaricomycetidae</taxon>
        <taxon>Boletales</taxon>
        <taxon>Suillineae</taxon>
        <taxon>Suillaceae</taxon>
        <taxon>Suillus</taxon>
    </lineage>
</organism>
<evidence type="ECO:0000256" key="1">
    <source>
        <dbReference type="SAM" id="Phobius"/>
    </source>
</evidence>
<gene>
    <name evidence="2" type="ORF">BJ212DRAFT_1485444</name>
</gene>
<feature type="transmembrane region" description="Helical" evidence="1">
    <location>
        <begin position="152"/>
        <end position="171"/>
    </location>
</feature>
<sequence length="172" mass="19363">MEKQQFADSEKVDELIPESEEEEILSANETSLEMLVVILNWTLISAVITGSIWGLAFNAPPPGSPDAPTHEPQMSSLRYTLSRGVLLVGSLLSFCVALIIGLGKNLMRQYTLTLILSPYGPRRLPKHRAQSLRAIPTSVPTWFMQLLKTLRCVFPVIQFVITIMLLVLYWFF</sequence>
<name>A0A9P7E0G8_9AGAM</name>
<keyword evidence="1" id="KW-1133">Transmembrane helix</keyword>
<keyword evidence="1" id="KW-0472">Membrane</keyword>
<reference evidence="2" key="1">
    <citation type="journal article" date="2020" name="New Phytol.">
        <title>Comparative genomics reveals dynamic genome evolution in host specialist ectomycorrhizal fungi.</title>
        <authorList>
            <person name="Lofgren L.A."/>
            <person name="Nguyen N.H."/>
            <person name="Vilgalys R."/>
            <person name="Ruytinx J."/>
            <person name="Liao H.L."/>
            <person name="Branco S."/>
            <person name="Kuo A."/>
            <person name="LaButti K."/>
            <person name="Lipzen A."/>
            <person name="Andreopoulos W."/>
            <person name="Pangilinan J."/>
            <person name="Riley R."/>
            <person name="Hundley H."/>
            <person name="Na H."/>
            <person name="Barry K."/>
            <person name="Grigoriev I.V."/>
            <person name="Stajich J.E."/>
            <person name="Kennedy P.G."/>
        </authorList>
    </citation>
    <scope>NUCLEOTIDE SEQUENCE</scope>
    <source>
        <strain evidence="2">MN1</strain>
    </source>
</reference>
<keyword evidence="3" id="KW-1185">Reference proteome</keyword>
<evidence type="ECO:0000313" key="2">
    <source>
        <dbReference type="EMBL" id="KAG1807874.1"/>
    </source>
</evidence>
<dbReference type="GeneID" id="64634996"/>
<dbReference type="RefSeq" id="XP_041188332.1">
    <property type="nucleotide sequence ID" value="XM_041340980.1"/>
</dbReference>
<feature type="transmembrane region" description="Helical" evidence="1">
    <location>
        <begin position="34"/>
        <end position="56"/>
    </location>
</feature>
<protein>
    <submittedName>
        <fullName evidence="2">Uncharacterized protein</fullName>
    </submittedName>
</protein>
<dbReference type="Proteomes" id="UP000807769">
    <property type="component" value="Unassembled WGS sequence"/>
</dbReference>
<dbReference type="OrthoDB" id="2650721at2759"/>
<evidence type="ECO:0000313" key="3">
    <source>
        <dbReference type="Proteomes" id="UP000807769"/>
    </source>
</evidence>
<keyword evidence="1" id="KW-0812">Transmembrane</keyword>